<comment type="caution">
    <text evidence="6">The sequence shown here is derived from an EMBL/GenBank/DDBJ whole genome shotgun (WGS) entry which is preliminary data.</text>
</comment>
<evidence type="ECO:0000313" key="7">
    <source>
        <dbReference type="Proteomes" id="UP000178510"/>
    </source>
</evidence>
<evidence type="ECO:0000256" key="2">
    <source>
        <dbReference type="ARBA" id="ARBA00023082"/>
    </source>
</evidence>
<dbReference type="Pfam" id="PF04545">
    <property type="entry name" value="Sigma70_r4"/>
    <property type="match status" value="1"/>
</dbReference>
<dbReference type="GO" id="GO:0003677">
    <property type="term" value="F:DNA binding"/>
    <property type="evidence" value="ECO:0007669"/>
    <property type="project" value="UniProtKB-KW"/>
</dbReference>
<gene>
    <name evidence="6" type="ORF">A3J58_02210</name>
</gene>
<dbReference type="PROSITE" id="PS00716">
    <property type="entry name" value="SIGMA70_2"/>
    <property type="match status" value="1"/>
</dbReference>
<reference evidence="6 7" key="1">
    <citation type="journal article" date="2016" name="Nat. Commun.">
        <title>Thousands of microbial genomes shed light on interconnected biogeochemical processes in an aquifer system.</title>
        <authorList>
            <person name="Anantharaman K."/>
            <person name="Brown C.T."/>
            <person name="Hug L.A."/>
            <person name="Sharon I."/>
            <person name="Castelle C.J."/>
            <person name="Probst A.J."/>
            <person name="Thomas B.C."/>
            <person name="Singh A."/>
            <person name="Wilkins M.J."/>
            <person name="Karaoz U."/>
            <person name="Brodie E.L."/>
            <person name="Williams K.H."/>
            <person name="Hubbard S.S."/>
            <person name="Banfield J.F."/>
        </authorList>
    </citation>
    <scope>NUCLEOTIDE SEQUENCE [LARGE SCALE GENOMIC DNA]</scope>
</reference>
<dbReference type="SUPFAM" id="SSF88659">
    <property type="entry name" value="Sigma3 and sigma4 domains of RNA polymerase sigma factors"/>
    <property type="match status" value="2"/>
</dbReference>
<proteinExistence type="predicted"/>
<accession>A0A1G2KUX2</accession>
<dbReference type="CDD" id="cd06171">
    <property type="entry name" value="Sigma70_r4"/>
    <property type="match status" value="1"/>
</dbReference>
<dbReference type="PRINTS" id="PR00046">
    <property type="entry name" value="SIGMA70FCT"/>
</dbReference>
<dbReference type="InterPro" id="IPR014284">
    <property type="entry name" value="RNA_pol_sigma-70_dom"/>
</dbReference>
<dbReference type="SUPFAM" id="SSF88946">
    <property type="entry name" value="Sigma2 domain of RNA polymerase sigma factors"/>
    <property type="match status" value="1"/>
</dbReference>
<evidence type="ECO:0000259" key="5">
    <source>
        <dbReference type="PROSITE" id="PS00716"/>
    </source>
</evidence>
<dbReference type="InterPro" id="IPR007627">
    <property type="entry name" value="RNA_pol_sigma70_r2"/>
</dbReference>
<evidence type="ECO:0000256" key="1">
    <source>
        <dbReference type="ARBA" id="ARBA00023015"/>
    </source>
</evidence>
<keyword evidence="2" id="KW-0731">Sigma factor</keyword>
<keyword evidence="3" id="KW-0238">DNA-binding</keyword>
<evidence type="ECO:0000256" key="4">
    <source>
        <dbReference type="ARBA" id="ARBA00023163"/>
    </source>
</evidence>
<dbReference type="Proteomes" id="UP000178510">
    <property type="component" value="Unassembled WGS sequence"/>
</dbReference>
<evidence type="ECO:0000313" key="6">
    <source>
        <dbReference type="EMBL" id="OHA03193.1"/>
    </source>
</evidence>
<dbReference type="GO" id="GO:0006352">
    <property type="term" value="P:DNA-templated transcription initiation"/>
    <property type="evidence" value="ECO:0007669"/>
    <property type="project" value="InterPro"/>
</dbReference>
<keyword evidence="4" id="KW-0804">Transcription</keyword>
<sequence length="459" mass="52574">MNARAVYDALLALVGARALTPDLCRELPDDVFRDPEVMRALATSAAVIGFGVMSPSLPAGAGLVQAKQNILAVHHRETAQKEEISFGFGKGIDIVDWDEEDADLYQQDNSDVWVDEVLKSASPALAQYYREIRRIPIFTVEQEKERFEALQACHDELLASPLTVWVQTLKTLPEDDEKEKDALQWPVIHKVFPVVKDPVQDVPEHLEKERIHWLSVYGRAKVIHNEVVRHSLRYVVTIASRYRGRGMDFMDLIQEGNKGLMRAVDKFECVRGLRFLTYATWWIRQAITRALSEQRNTIRLPNHINELMNKFLQAVEALRLQNGREATEGELALYLGWTPERVHTLAEASSLQTVSLDHPIRPGEASTITLLIPDSQSEDLVDAVIAKDVPLWMRLGLESLTERMRTIIVMRGHTGEMPHSLEEIGVHFGLSRERVRQLEKQALYRLRRYYRRYGDRDNK</sequence>
<feature type="domain" description="RNA polymerase sigma-70" evidence="5">
    <location>
        <begin position="420"/>
        <end position="446"/>
    </location>
</feature>
<dbReference type="InterPro" id="IPR013325">
    <property type="entry name" value="RNA_pol_sigma_r2"/>
</dbReference>
<dbReference type="GO" id="GO:0016987">
    <property type="term" value="F:sigma factor activity"/>
    <property type="evidence" value="ECO:0007669"/>
    <property type="project" value="UniProtKB-KW"/>
</dbReference>
<organism evidence="6 7">
    <name type="scientific">Candidatus Sungbacteria bacterium RIFCSPHIGHO2_02_FULL_52_23</name>
    <dbReference type="NCBI Taxonomy" id="1802274"/>
    <lineage>
        <taxon>Bacteria</taxon>
        <taxon>Candidatus Sungiibacteriota</taxon>
    </lineage>
</organism>
<dbReference type="InterPro" id="IPR013324">
    <property type="entry name" value="RNA_pol_sigma_r3/r4-like"/>
</dbReference>
<dbReference type="InterPro" id="IPR007624">
    <property type="entry name" value="RNA_pol_sigma70_r3"/>
</dbReference>
<keyword evidence="1" id="KW-0805">Transcription regulation</keyword>
<dbReference type="NCBIfam" id="TIGR02937">
    <property type="entry name" value="sigma70-ECF"/>
    <property type="match status" value="1"/>
</dbReference>
<dbReference type="PANTHER" id="PTHR30603:SF60">
    <property type="entry name" value="RNA POLYMERASE SIGMA FACTOR RPOD"/>
    <property type="match status" value="1"/>
</dbReference>
<name>A0A1G2KUX2_9BACT</name>
<dbReference type="STRING" id="1802274.A3J58_02210"/>
<dbReference type="InterPro" id="IPR000943">
    <property type="entry name" value="RNA_pol_sigma70"/>
</dbReference>
<dbReference type="InterPro" id="IPR036388">
    <property type="entry name" value="WH-like_DNA-bd_sf"/>
</dbReference>
<dbReference type="Pfam" id="PF04539">
    <property type="entry name" value="Sigma70_r3"/>
    <property type="match status" value="1"/>
</dbReference>
<protein>
    <recommendedName>
        <fullName evidence="5">RNA polymerase sigma-70 domain-containing protein</fullName>
    </recommendedName>
</protein>
<dbReference type="AlphaFoldDB" id="A0A1G2KUX2"/>
<dbReference type="Pfam" id="PF04542">
    <property type="entry name" value="Sigma70_r2"/>
    <property type="match status" value="1"/>
</dbReference>
<dbReference type="Gene3D" id="1.10.10.10">
    <property type="entry name" value="Winged helix-like DNA-binding domain superfamily/Winged helix DNA-binding domain"/>
    <property type="match status" value="2"/>
</dbReference>
<dbReference type="InterPro" id="IPR007630">
    <property type="entry name" value="RNA_pol_sigma70_r4"/>
</dbReference>
<dbReference type="Gene3D" id="1.10.601.10">
    <property type="entry name" value="RNA Polymerase Primary Sigma Factor"/>
    <property type="match status" value="1"/>
</dbReference>
<evidence type="ECO:0000256" key="3">
    <source>
        <dbReference type="ARBA" id="ARBA00023125"/>
    </source>
</evidence>
<dbReference type="PANTHER" id="PTHR30603">
    <property type="entry name" value="RNA POLYMERASE SIGMA FACTOR RPO"/>
    <property type="match status" value="1"/>
</dbReference>
<dbReference type="InterPro" id="IPR050239">
    <property type="entry name" value="Sigma-70_RNA_pol_init_factors"/>
</dbReference>
<dbReference type="EMBL" id="MHQM01000030">
    <property type="protein sequence ID" value="OHA03193.1"/>
    <property type="molecule type" value="Genomic_DNA"/>
</dbReference>